<evidence type="ECO:0000256" key="2">
    <source>
        <dbReference type="ARBA" id="ARBA00022801"/>
    </source>
</evidence>
<feature type="transmembrane region" description="Helical" evidence="4">
    <location>
        <begin position="12"/>
        <end position="35"/>
    </location>
</feature>
<name>A0A2N3G4L1_9ACTN</name>
<comment type="caution">
    <text evidence="5">The sequence shown here is derived from an EMBL/GenBank/DDBJ whole genome shotgun (WGS) entry which is preliminary data.</text>
</comment>
<reference evidence="5 6" key="1">
    <citation type="journal article" date="2017" name="ISME J.">
        <title>Potential for microbial H2 and metal transformations associated with novel bacteria and archaea in deep terrestrial subsurface sediments.</title>
        <authorList>
            <person name="Hernsdorf A.W."/>
            <person name="Amano Y."/>
            <person name="Miyakawa K."/>
            <person name="Ise K."/>
            <person name="Suzuki Y."/>
            <person name="Anantharaman K."/>
            <person name="Probst A."/>
            <person name="Burstein D."/>
            <person name="Thomas B.C."/>
            <person name="Banfield J.F."/>
        </authorList>
    </citation>
    <scope>NUCLEOTIDE SEQUENCE [LARGE SCALE GENOMIC DNA]</scope>
    <source>
        <strain evidence="5">HGW-Actinobacteria-3</strain>
    </source>
</reference>
<evidence type="ECO:0000313" key="5">
    <source>
        <dbReference type="EMBL" id="PKQ27669.1"/>
    </source>
</evidence>
<dbReference type="PANTHER" id="PTHR35147:SF1">
    <property type="entry name" value="CHEMORECEPTOR GLUTAMINE DEAMIDASE CHED-RELATED"/>
    <property type="match status" value="1"/>
</dbReference>
<sequence length="168" mass="17789">MSEVVNVGVAEIKIACNSSILASFGLGSCVAVAMFDPFKKMGGLAHVMLPDSHGKEIDTAAGKFADTAVARLVEELVAMGARKSCLRCKIVGGAQMFEIFTARRGDRANDPPAHIGARNVEAVKRQLEKLNIPLEGEDTGGDHGRTVKFNPCTGEVEVSSIKHGLLVI</sequence>
<keyword evidence="4" id="KW-1133">Transmembrane helix</keyword>
<evidence type="ECO:0000256" key="1">
    <source>
        <dbReference type="ARBA" id="ARBA00022500"/>
    </source>
</evidence>
<comment type="similarity">
    <text evidence="3">Belongs to the CheD family.</text>
</comment>
<evidence type="ECO:0000256" key="4">
    <source>
        <dbReference type="SAM" id="Phobius"/>
    </source>
</evidence>
<dbReference type="InterPro" id="IPR038592">
    <property type="entry name" value="CheD-like_sf"/>
</dbReference>
<organism evidence="5 6">
    <name type="scientific">Candidatus Anoxymicrobium japonicum</name>
    <dbReference type="NCBI Taxonomy" id="2013648"/>
    <lineage>
        <taxon>Bacteria</taxon>
        <taxon>Bacillati</taxon>
        <taxon>Actinomycetota</taxon>
        <taxon>Candidatus Geothermincolia</taxon>
        <taxon>Candidatus Geothermincolales</taxon>
        <taxon>Candidatus Anoxymicrobiaceae</taxon>
        <taxon>Candidatus Anoxymicrobium</taxon>
    </lineage>
</organism>
<dbReference type="HAMAP" id="MF_01440">
    <property type="entry name" value="CheD"/>
    <property type="match status" value="1"/>
</dbReference>
<keyword evidence="4" id="KW-0472">Membrane</keyword>
<dbReference type="AlphaFoldDB" id="A0A2N3G4L1"/>
<dbReference type="EMBL" id="PHEX01000066">
    <property type="protein sequence ID" value="PKQ27669.1"/>
    <property type="molecule type" value="Genomic_DNA"/>
</dbReference>
<dbReference type="EC" id="3.5.1.44" evidence="3"/>
<accession>A0A2N3G4L1</accession>
<keyword evidence="2 3" id="KW-0378">Hydrolase</keyword>
<dbReference type="CDD" id="cd16352">
    <property type="entry name" value="CheD"/>
    <property type="match status" value="1"/>
</dbReference>
<dbReference type="Proteomes" id="UP000233654">
    <property type="component" value="Unassembled WGS sequence"/>
</dbReference>
<proteinExistence type="inferred from homology"/>
<dbReference type="InterPro" id="IPR011324">
    <property type="entry name" value="Cytotoxic_necrot_fac-like_cat"/>
</dbReference>
<gene>
    <name evidence="3" type="primary">cheD</name>
    <name evidence="5" type="ORF">CVT63_06755</name>
</gene>
<dbReference type="Pfam" id="PF03975">
    <property type="entry name" value="CheD"/>
    <property type="match status" value="1"/>
</dbReference>
<keyword evidence="4" id="KW-0812">Transmembrane</keyword>
<comment type="catalytic activity">
    <reaction evidence="3">
        <text>L-glutaminyl-[protein] + H2O = L-glutamyl-[protein] + NH4(+)</text>
        <dbReference type="Rhea" id="RHEA:16441"/>
        <dbReference type="Rhea" id="RHEA-COMP:10207"/>
        <dbReference type="Rhea" id="RHEA-COMP:10208"/>
        <dbReference type="ChEBI" id="CHEBI:15377"/>
        <dbReference type="ChEBI" id="CHEBI:28938"/>
        <dbReference type="ChEBI" id="CHEBI:29973"/>
        <dbReference type="ChEBI" id="CHEBI:30011"/>
        <dbReference type="EC" id="3.5.1.44"/>
    </reaction>
</comment>
<protein>
    <recommendedName>
        <fullName evidence="3">Probable chemoreceptor glutamine deamidase CheD</fullName>
        <ecNumber evidence="3">3.5.1.44</ecNumber>
    </recommendedName>
</protein>
<dbReference type="GO" id="GO:0006935">
    <property type="term" value="P:chemotaxis"/>
    <property type="evidence" value="ECO:0007669"/>
    <property type="project" value="UniProtKB-UniRule"/>
</dbReference>
<comment type="function">
    <text evidence="3">Probably deamidates glutamine residues to glutamate on methyl-accepting chemotaxis receptors (MCPs), playing an important role in chemotaxis.</text>
</comment>
<dbReference type="PANTHER" id="PTHR35147">
    <property type="entry name" value="CHEMORECEPTOR GLUTAMINE DEAMIDASE CHED-RELATED"/>
    <property type="match status" value="1"/>
</dbReference>
<keyword evidence="1 3" id="KW-0145">Chemotaxis</keyword>
<evidence type="ECO:0000256" key="3">
    <source>
        <dbReference type="HAMAP-Rule" id="MF_01440"/>
    </source>
</evidence>
<dbReference type="GO" id="GO:0050568">
    <property type="term" value="F:protein-glutamine glutaminase activity"/>
    <property type="evidence" value="ECO:0007669"/>
    <property type="project" value="UniProtKB-UniRule"/>
</dbReference>
<dbReference type="Gene3D" id="3.30.1330.200">
    <property type="match status" value="1"/>
</dbReference>
<dbReference type="SUPFAM" id="SSF64438">
    <property type="entry name" value="CNF1/YfiH-like putative cysteine hydrolases"/>
    <property type="match status" value="1"/>
</dbReference>
<dbReference type="InterPro" id="IPR005659">
    <property type="entry name" value="Chemorcpt_Glu_NH3ase_CheD"/>
</dbReference>
<evidence type="ECO:0000313" key="6">
    <source>
        <dbReference type="Proteomes" id="UP000233654"/>
    </source>
</evidence>